<sequence length="239" mass="25346">MDQPYCGPGVAPDGLWTAWNTDPPLLIGLAVLAWAIWRRGAGRAGGVAIIALAVAFVSPLCALTVSLFSARAAHHLILAGVAAPALALAWPVARRLPVQVGAAGMAAAMAAWHLPSVYDAIWRSDTIYWAMQAALLLPAWAFWSVVLTDRETRSLGTQVLGHSFLTLGLAGVMGFLGAILTFAPGVLYLQHVDGAALWGFSAIDDQRLAGLILWVPGFLPMAALAGWMLRRSWRQGFAA</sequence>
<keyword evidence="3 6" id="KW-0812">Transmembrane</keyword>
<evidence type="ECO:0000256" key="2">
    <source>
        <dbReference type="ARBA" id="ARBA00022475"/>
    </source>
</evidence>
<feature type="transmembrane region" description="Helical" evidence="6">
    <location>
        <begin position="44"/>
        <end position="68"/>
    </location>
</feature>
<feature type="transmembrane region" description="Helical" evidence="6">
    <location>
        <begin position="127"/>
        <end position="147"/>
    </location>
</feature>
<accession>A0ABQ1VEB8</accession>
<organism evidence="7 8">
    <name type="scientific">Paracoccus acridae</name>
    <dbReference type="NCBI Taxonomy" id="1795310"/>
    <lineage>
        <taxon>Bacteria</taxon>
        <taxon>Pseudomonadati</taxon>
        <taxon>Pseudomonadota</taxon>
        <taxon>Alphaproteobacteria</taxon>
        <taxon>Rhodobacterales</taxon>
        <taxon>Paracoccaceae</taxon>
        <taxon>Paracoccus</taxon>
    </lineage>
</organism>
<keyword evidence="8" id="KW-1185">Reference proteome</keyword>
<comment type="caution">
    <text evidence="7">The sequence shown here is derived from an EMBL/GenBank/DDBJ whole genome shotgun (WGS) entry which is preliminary data.</text>
</comment>
<evidence type="ECO:0000256" key="1">
    <source>
        <dbReference type="ARBA" id="ARBA00004651"/>
    </source>
</evidence>
<feature type="transmembrane region" description="Helical" evidence="6">
    <location>
        <begin position="18"/>
        <end position="37"/>
    </location>
</feature>
<feature type="transmembrane region" description="Helical" evidence="6">
    <location>
        <begin position="100"/>
        <end position="121"/>
    </location>
</feature>
<feature type="transmembrane region" description="Helical" evidence="6">
    <location>
        <begin position="74"/>
        <end position="93"/>
    </location>
</feature>
<evidence type="ECO:0000313" key="8">
    <source>
        <dbReference type="Proteomes" id="UP000640509"/>
    </source>
</evidence>
<feature type="transmembrane region" description="Helical" evidence="6">
    <location>
        <begin position="208"/>
        <end position="229"/>
    </location>
</feature>
<dbReference type="InterPro" id="IPR019108">
    <property type="entry name" value="Caa3_assmbl_CtaG-rel"/>
</dbReference>
<evidence type="ECO:0000256" key="4">
    <source>
        <dbReference type="ARBA" id="ARBA00022989"/>
    </source>
</evidence>
<feature type="transmembrane region" description="Helical" evidence="6">
    <location>
        <begin position="159"/>
        <end position="188"/>
    </location>
</feature>
<dbReference type="EMBL" id="BMIV01000002">
    <property type="protein sequence ID" value="GGF57078.1"/>
    <property type="molecule type" value="Genomic_DNA"/>
</dbReference>
<evidence type="ECO:0000313" key="7">
    <source>
        <dbReference type="EMBL" id="GGF57078.1"/>
    </source>
</evidence>
<name>A0ABQ1VEB8_9RHOB</name>
<dbReference type="Pfam" id="PF09678">
    <property type="entry name" value="Caa3_CtaG"/>
    <property type="match status" value="1"/>
</dbReference>
<dbReference type="RefSeq" id="WP_188714010.1">
    <property type="nucleotide sequence ID" value="NZ_BMIV01000002.1"/>
</dbReference>
<proteinExistence type="predicted"/>
<keyword evidence="5 6" id="KW-0472">Membrane</keyword>
<evidence type="ECO:0000256" key="5">
    <source>
        <dbReference type="ARBA" id="ARBA00023136"/>
    </source>
</evidence>
<evidence type="ECO:0000256" key="3">
    <source>
        <dbReference type="ARBA" id="ARBA00022692"/>
    </source>
</evidence>
<evidence type="ECO:0008006" key="9">
    <source>
        <dbReference type="Google" id="ProtNLM"/>
    </source>
</evidence>
<reference evidence="8" key="1">
    <citation type="journal article" date="2019" name="Int. J. Syst. Evol. Microbiol.">
        <title>The Global Catalogue of Microorganisms (GCM) 10K type strain sequencing project: providing services to taxonomists for standard genome sequencing and annotation.</title>
        <authorList>
            <consortium name="The Broad Institute Genomics Platform"/>
            <consortium name="The Broad Institute Genome Sequencing Center for Infectious Disease"/>
            <person name="Wu L."/>
            <person name="Ma J."/>
        </authorList>
    </citation>
    <scope>NUCLEOTIDE SEQUENCE [LARGE SCALE GENOMIC DNA]</scope>
    <source>
        <strain evidence="8">CGMCC 1.15419</strain>
    </source>
</reference>
<keyword evidence="4 6" id="KW-1133">Transmembrane helix</keyword>
<evidence type="ECO:0000256" key="6">
    <source>
        <dbReference type="SAM" id="Phobius"/>
    </source>
</evidence>
<dbReference type="Proteomes" id="UP000640509">
    <property type="component" value="Unassembled WGS sequence"/>
</dbReference>
<keyword evidence="2" id="KW-1003">Cell membrane</keyword>
<protein>
    <recommendedName>
        <fullName evidence="9">Cytochrome c oxidase assembly protein</fullName>
    </recommendedName>
</protein>
<gene>
    <name evidence="7" type="ORF">GCM10011402_06260</name>
</gene>
<comment type="subcellular location">
    <subcellularLocation>
        <location evidence="1">Cell membrane</location>
        <topology evidence="1">Multi-pass membrane protein</topology>
    </subcellularLocation>
</comment>